<dbReference type="RefSeq" id="WP_182685959.1">
    <property type="nucleotide sequence ID" value="NZ_JACHTF010000005.1"/>
</dbReference>
<keyword evidence="6" id="KW-1185">Reference proteome</keyword>
<evidence type="ECO:0000256" key="3">
    <source>
        <dbReference type="SAM" id="Phobius"/>
    </source>
</evidence>
<feature type="transmembrane region" description="Helical" evidence="3">
    <location>
        <begin position="66"/>
        <end position="84"/>
    </location>
</feature>
<evidence type="ECO:0000256" key="2">
    <source>
        <dbReference type="SAM" id="MobiDB-lite"/>
    </source>
</evidence>
<organism evidence="5 6">
    <name type="scientific">Marilutibacter spongiae</name>
    <dbReference type="NCBI Taxonomy" id="2025720"/>
    <lineage>
        <taxon>Bacteria</taxon>
        <taxon>Pseudomonadati</taxon>
        <taxon>Pseudomonadota</taxon>
        <taxon>Gammaproteobacteria</taxon>
        <taxon>Lysobacterales</taxon>
        <taxon>Lysobacteraceae</taxon>
        <taxon>Marilutibacter</taxon>
    </lineage>
</organism>
<evidence type="ECO:0000313" key="5">
    <source>
        <dbReference type="EMBL" id="MBB1060187.1"/>
    </source>
</evidence>
<sequence>MNGFDPSSLHLLRPEWLWGLLALPVLAALWIVRRRRANVWHDVVDPHLLPHLLDARVGRRIQPGPWLAALGYVLAVMALAGPSWRQVEQPLWRGQVPLMVALDLSSAMAAADPPPSRLAQAQAKLARLLELRGDGPVGLVVYADDAYTVAPLTDDAANLALFLDALSPSIMPRDGANASRAIAWSTRLMRQAGFERGQILLLAGQADADAAAAAAEARSSGFETSVLGIGRAGGVAYRTVDGDTGVAGFDQARLQAVAARGGGRYVGLAADEADLRALGVLSPGPGDAVSEDGEAGRTWQDEGFWLIPPLMLLALFAFRRGAAVAALALVLWLPVLPAQAADWWRRDDQVEHKRMVEAANAFRQGDYARAASGYAGVESADGHYNRGNALAKAGQFQQAIEAYDRALAIQPGMEDAIANKRAVEAAVKRKQDGEGTGGQGEGGQDGKPSSQSDPSGGQEASSGDDGGDGAPSRQQAGDDPPKGPAPRPDDADEGRATGSTPEAPEAKGSAEQDAADAAQRERMRQALGQARQADGGEPGDDGEPLAGPAGETPAERERRVANEAWLRRVPDDPGGLLREKFRIEHERRRRQGDWDE</sequence>
<evidence type="ECO:0000256" key="1">
    <source>
        <dbReference type="PROSITE-ProRule" id="PRU00339"/>
    </source>
</evidence>
<dbReference type="Proteomes" id="UP000523196">
    <property type="component" value="Unassembled WGS sequence"/>
</dbReference>
<keyword evidence="3" id="KW-1133">Transmembrane helix</keyword>
<dbReference type="SMART" id="SM00327">
    <property type="entry name" value="VWA"/>
    <property type="match status" value="1"/>
</dbReference>
<dbReference type="Pfam" id="PF00515">
    <property type="entry name" value="TPR_1"/>
    <property type="match status" value="1"/>
</dbReference>
<dbReference type="InterPro" id="IPR036465">
    <property type="entry name" value="vWFA_dom_sf"/>
</dbReference>
<dbReference type="EMBL" id="JACHTF010000005">
    <property type="protein sequence ID" value="MBB1060187.1"/>
    <property type="molecule type" value="Genomic_DNA"/>
</dbReference>
<accession>A0A7W3TKT2</accession>
<dbReference type="PROSITE" id="PS50005">
    <property type="entry name" value="TPR"/>
    <property type="match status" value="1"/>
</dbReference>
<protein>
    <submittedName>
        <fullName evidence="5">VWA domain-containing protein</fullName>
    </submittedName>
</protein>
<dbReference type="AlphaFoldDB" id="A0A7W3TKT2"/>
<reference evidence="5 6" key="1">
    <citation type="submission" date="2020-08" db="EMBL/GenBank/DDBJ databases">
        <authorList>
            <person name="Xu S."/>
            <person name="Li A."/>
        </authorList>
    </citation>
    <scope>NUCLEOTIDE SEQUENCE [LARGE SCALE GENOMIC DNA]</scope>
    <source>
        <strain evidence="5 6">119BY6-57</strain>
    </source>
</reference>
<proteinExistence type="predicted"/>
<feature type="compositionally biased region" description="Basic and acidic residues" evidence="2">
    <location>
        <begin position="553"/>
        <end position="596"/>
    </location>
</feature>
<dbReference type="SMART" id="SM00028">
    <property type="entry name" value="TPR"/>
    <property type="match status" value="1"/>
</dbReference>
<name>A0A7W3TKT2_9GAMM</name>
<dbReference type="PANTHER" id="PTHR22550">
    <property type="entry name" value="SPORE GERMINATION PROTEIN"/>
    <property type="match status" value="1"/>
</dbReference>
<dbReference type="PROSITE" id="PS50234">
    <property type="entry name" value="VWFA"/>
    <property type="match status" value="1"/>
</dbReference>
<feature type="region of interest" description="Disordered" evidence="2">
    <location>
        <begin position="425"/>
        <end position="596"/>
    </location>
</feature>
<evidence type="ECO:0000259" key="4">
    <source>
        <dbReference type="PROSITE" id="PS50234"/>
    </source>
</evidence>
<gene>
    <name evidence="5" type="ORF">H4F98_06315</name>
</gene>
<keyword evidence="3" id="KW-0812">Transmembrane</keyword>
<feature type="repeat" description="TPR" evidence="1">
    <location>
        <begin position="380"/>
        <end position="413"/>
    </location>
</feature>
<dbReference type="PANTHER" id="PTHR22550:SF14">
    <property type="entry name" value="VWFA DOMAIN-CONTAINING PROTEIN"/>
    <property type="match status" value="1"/>
</dbReference>
<feature type="transmembrane region" description="Helical" evidence="3">
    <location>
        <begin position="16"/>
        <end position="32"/>
    </location>
</feature>
<evidence type="ECO:0000313" key="6">
    <source>
        <dbReference type="Proteomes" id="UP000523196"/>
    </source>
</evidence>
<dbReference type="Gene3D" id="1.25.40.10">
    <property type="entry name" value="Tetratricopeptide repeat domain"/>
    <property type="match status" value="1"/>
</dbReference>
<keyword evidence="3" id="KW-0472">Membrane</keyword>
<dbReference type="InterPro" id="IPR011990">
    <property type="entry name" value="TPR-like_helical_dom_sf"/>
</dbReference>
<dbReference type="InterPro" id="IPR019734">
    <property type="entry name" value="TPR_rpt"/>
</dbReference>
<dbReference type="PROSITE" id="PS50293">
    <property type="entry name" value="TPR_REGION"/>
    <property type="match status" value="1"/>
</dbReference>
<dbReference type="Gene3D" id="3.40.50.410">
    <property type="entry name" value="von Willebrand factor, type A domain"/>
    <property type="match status" value="1"/>
</dbReference>
<dbReference type="SUPFAM" id="SSF53300">
    <property type="entry name" value="vWA-like"/>
    <property type="match status" value="1"/>
</dbReference>
<feature type="compositionally biased region" description="Gly residues" evidence="2">
    <location>
        <begin position="434"/>
        <end position="445"/>
    </location>
</feature>
<dbReference type="SUPFAM" id="SSF48452">
    <property type="entry name" value="TPR-like"/>
    <property type="match status" value="1"/>
</dbReference>
<comment type="caution">
    <text evidence="5">The sequence shown here is derived from an EMBL/GenBank/DDBJ whole genome shotgun (WGS) entry which is preliminary data.</text>
</comment>
<keyword evidence="1" id="KW-0802">TPR repeat</keyword>
<feature type="domain" description="VWFA" evidence="4">
    <location>
        <begin position="97"/>
        <end position="284"/>
    </location>
</feature>
<dbReference type="Pfam" id="PF13519">
    <property type="entry name" value="VWA_2"/>
    <property type="match status" value="1"/>
</dbReference>
<dbReference type="InterPro" id="IPR002035">
    <property type="entry name" value="VWF_A"/>
</dbReference>
<dbReference type="InterPro" id="IPR050768">
    <property type="entry name" value="UPF0353/GerABKA_families"/>
</dbReference>